<evidence type="ECO:0000313" key="1">
    <source>
        <dbReference type="EMBL" id="RJG14475.1"/>
    </source>
</evidence>
<proteinExistence type="predicted"/>
<dbReference type="Proteomes" id="UP000284006">
    <property type="component" value="Unassembled WGS sequence"/>
</dbReference>
<dbReference type="EMBL" id="QYUP01000130">
    <property type="protein sequence ID" value="RJG14475.1"/>
    <property type="molecule type" value="Genomic_DNA"/>
</dbReference>
<sequence>MAQHLERQVGMYPPGTLVRLEDGETGVVSSREGPLVHVLRSADGTPVAQPLVRSAHQPGHAIDTAQHEDDARLRFSMRQVWGAAAAV</sequence>
<gene>
    <name evidence="1" type="ORF">D3872_17615</name>
</gene>
<protein>
    <submittedName>
        <fullName evidence="1">Uncharacterized protein</fullName>
    </submittedName>
</protein>
<comment type="caution">
    <text evidence="1">The sequence shown here is derived from an EMBL/GenBank/DDBJ whole genome shotgun (WGS) entry which is preliminary data.</text>
</comment>
<accession>A0A418XPW7</accession>
<evidence type="ECO:0000313" key="2">
    <source>
        <dbReference type="Proteomes" id="UP000284006"/>
    </source>
</evidence>
<reference evidence="1 2" key="1">
    <citation type="submission" date="2018-09" db="EMBL/GenBank/DDBJ databases">
        <authorList>
            <person name="Zhu H."/>
        </authorList>
    </citation>
    <scope>NUCLEOTIDE SEQUENCE [LARGE SCALE GENOMIC DNA]</scope>
    <source>
        <strain evidence="1 2">K1S02-61</strain>
    </source>
</reference>
<keyword evidence="2" id="KW-1185">Reference proteome</keyword>
<dbReference type="RefSeq" id="WP_119812036.1">
    <property type="nucleotide sequence ID" value="NZ_QYUP01000130.1"/>
</dbReference>
<dbReference type="AlphaFoldDB" id="A0A418XPW7"/>
<dbReference type="OrthoDB" id="9774747at2"/>
<name>A0A418XPW7_9BURK</name>
<organism evidence="1 2">
    <name type="scientific">Massilia cavernae</name>
    <dbReference type="NCBI Taxonomy" id="2320864"/>
    <lineage>
        <taxon>Bacteria</taxon>
        <taxon>Pseudomonadati</taxon>
        <taxon>Pseudomonadota</taxon>
        <taxon>Betaproteobacteria</taxon>
        <taxon>Burkholderiales</taxon>
        <taxon>Oxalobacteraceae</taxon>
        <taxon>Telluria group</taxon>
        <taxon>Massilia</taxon>
    </lineage>
</organism>